<evidence type="ECO:0000256" key="2">
    <source>
        <dbReference type="ARBA" id="ARBA00023239"/>
    </source>
</evidence>
<keyword evidence="4" id="KW-1185">Reference proteome</keyword>
<dbReference type="PANTHER" id="PTHR33542">
    <property type="entry name" value="SIROHYDROCHLORIN FERROCHELATASE, CHLOROPLASTIC"/>
    <property type="match status" value="1"/>
</dbReference>
<sequence length="241" mass="24344">MTERPGDAFPSHMTPVLVAHGTRSAAGVSVVAAIADLVSERIGRTRVAFVDVLGPNPSDVLSELDGPAVVVPAFLAAGYHVRKDLPDHVAHSGHPDVTVTPSLGPDPALAHVLYRRLIQAGWRPGDAVVLAAAGSSDASACADVGRAAGQLADLVGVPVEVGFVTTASPTVPEAVAAARAHGTGRVVIAAYLLAPGLFHTRLSACGADAVTDPLGADPAIADLLVSRFVAAATSVSTQTVR</sequence>
<keyword evidence="1" id="KW-0479">Metal-binding</keyword>
<evidence type="ECO:0000313" key="4">
    <source>
        <dbReference type="Proteomes" id="UP001206895"/>
    </source>
</evidence>
<dbReference type="InterPro" id="IPR002762">
    <property type="entry name" value="CbiX-like"/>
</dbReference>
<comment type="caution">
    <text evidence="3">The sequence shown here is derived from an EMBL/GenBank/DDBJ whole genome shotgun (WGS) entry which is preliminary data.</text>
</comment>
<dbReference type="Pfam" id="PF01903">
    <property type="entry name" value="CbiX"/>
    <property type="match status" value="2"/>
</dbReference>
<organism evidence="3 4">
    <name type="scientific">Williamsia maris</name>
    <dbReference type="NCBI Taxonomy" id="72806"/>
    <lineage>
        <taxon>Bacteria</taxon>
        <taxon>Bacillati</taxon>
        <taxon>Actinomycetota</taxon>
        <taxon>Actinomycetes</taxon>
        <taxon>Mycobacteriales</taxon>
        <taxon>Nocardiaceae</taxon>
        <taxon>Williamsia</taxon>
    </lineage>
</organism>
<dbReference type="RefSeq" id="WP_253662397.1">
    <property type="nucleotide sequence ID" value="NZ_BAAAJQ010000001.1"/>
</dbReference>
<dbReference type="EMBL" id="JAMTCJ010000003">
    <property type="protein sequence ID" value="MCP2177463.1"/>
    <property type="molecule type" value="Genomic_DNA"/>
</dbReference>
<accession>A0ABT1HGT1</accession>
<protein>
    <submittedName>
        <fullName evidence="3">Sirohydrochlorin ferrochelatase</fullName>
    </submittedName>
</protein>
<keyword evidence="2" id="KW-0456">Lyase</keyword>
<dbReference type="SUPFAM" id="SSF53800">
    <property type="entry name" value="Chelatase"/>
    <property type="match status" value="1"/>
</dbReference>
<dbReference type="InterPro" id="IPR050963">
    <property type="entry name" value="Sirohydro_Cobaltochel/CbiX"/>
</dbReference>
<name>A0ABT1HGT1_9NOCA</name>
<dbReference type="CDD" id="cd03416">
    <property type="entry name" value="CbiX_SirB_N"/>
    <property type="match status" value="1"/>
</dbReference>
<dbReference type="PANTHER" id="PTHR33542:SF5">
    <property type="entry name" value="FERROCHELATASE CHE1"/>
    <property type="match status" value="1"/>
</dbReference>
<dbReference type="Proteomes" id="UP001206895">
    <property type="component" value="Unassembled WGS sequence"/>
</dbReference>
<gene>
    <name evidence="3" type="ORF">LX13_003291</name>
</gene>
<proteinExistence type="predicted"/>
<dbReference type="Gene3D" id="3.40.50.1400">
    <property type="match status" value="2"/>
</dbReference>
<reference evidence="3 4" key="1">
    <citation type="submission" date="2022-06" db="EMBL/GenBank/DDBJ databases">
        <title>Genomic Encyclopedia of Archaeal and Bacterial Type Strains, Phase II (KMG-II): from individual species to whole genera.</title>
        <authorList>
            <person name="Goeker M."/>
        </authorList>
    </citation>
    <scope>NUCLEOTIDE SEQUENCE [LARGE SCALE GENOMIC DNA]</scope>
    <source>
        <strain evidence="3 4">DSM 44693</strain>
    </source>
</reference>
<evidence type="ECO:0000313" key="3">
    <source>
        <dbReference type="EMBL" id="MCP2177463.1"/>
    </source>
</evidence>
<evidence type="ECO:0000256" key="1">
    <source>
        <dbReference type="ARBA" id="ARBA00022723"/>
    </source>
</evidence>